<evidence type="ECO:0000259" key="3">
    <source>
        <dbReference type="Pfam" id="PF16655"/>
    </source>
</evidence>
<evidence type="ECO:0000313" key="5">
    <source>
        <dbReference type="Proteomes" id="UP000183376"/>
    </source>
</evidence>
<sequence>MLPGARAPNVREVTRNQTRRKFLTVSGLAAGLAFSGALPGIGTSNASTVEVDRLRDYPFRLGIASGDPLPDSVVLWTRLAPRPLDPFGGVNDRPVAVVWQVAEDERFRRIVRTGVEIARRETSHSVHVDVRGLRPWRHYYYRFIVGGHVSPVGRTRTAPAPRQAVSGMSFAFASCQAWWEGFYTAYRDMAAEDHDVVFHLGDYIYEYGVGADSGVRQQPVPVEFTRETMTLDEYRGRYALYKTDPNLQAAHAVAPWIVTVDDHEVENNWAGPISENNAPREEFLVRMANAFRAWYEHMPVRLTQSPTGPGIQLYRRFQYGDLVRFNLLDTRQYRDDQAGGDGEKPPNPGSLDPKRSITGAAQEKWLLDGMAEKSARWEVLAHQTAIAQLDVKAGPDMVVPMDTWDGYVASRKRILGGAGQIGVRNLVSIAGDLHRSVASELRADYAASSAVVGTEFVGTSISSSRDGMDHDPVGLTILAENPHVKFHNFQRGYVRCEVDAAQWVADYRVVDRVTVPNGTVTSRSKLLVEDGVPAIQVR</sequence>
<dbReference type="AlphaFoldDB" id="A0A1H0BP31"/>
<protein>
    <submittedName>
        <fullName evidence="4">Alkaline phosphatase D</fullName>
    </submittedName>
</protein>
<gene>
    <name evidence="4" type="ORF">SAMN04489726_6769</name>
</gene>
<dbReference type="eggNOG" id="COG3540">
    <property type="taxonomic scope" value="Bacteria"/>
</dbReference>
<dbReference type="Gene3D" id="3.60.21.70">
    <property type="entry name" value="PhoD-like phosphatase"/>
    <property type="match status" value="1"/>
</dbReference>
<dbReference type="SUPFAM" id="SSF56300">
    <property type="entry name" value="Metallo-dependent phosphatases"/>
    <property type="match status" value="1"/>
</dbReference>
<dbReference type="Pfam" id="PF09423">
    <property type="entry name" value="PhoD"/>
    <property type="match status" value="1"/>
</dbReference>
<dbReference type="InterPro" id="IPR006311">
    <property type="entry name" value="TAT_signal"/>
</dbReference>
<organism evidence="4 5">
    <name type="scientific">Allokutzneria albata</name>
    <name type="common">Kibdelosporangium albatum</name>
    <dbReference type="NCBI Taxonomy" id="211114"/>
    <lineage>
        <taxon>Bacteria</taxon>
        <taxon>Bacillati</taxon>
        <taxon>Actinomycetota</taxon>
        <taxon>Actinomycetes</taxon>
        <taxon>Pseudonocardiales</taxon>
        <taxon>Pseudonocardiaceae</taxon>
        <taxon>Allokutzneria</taxon>
    </lineage>
</organism>
<feature type="domain" description="Phospholipase D N-terminal" evidence="3">
    <location>
        <begin position="61"/>
        <end position="157"/>
    </location>
</feature>
<feature type="compositionally biased region" description="Basic and acidic residues" evidence="1">
    <location>
        <begin position="334"/>
        <end position="344"/>
    </location>
</feature>
<dbReference type="Gene3D" id="2.60.40.380">
    <property type="entry name" value="Purple acid phosphatase-like, N-terminal"/>
    <property type="match status" value="1"/>
</dbReference>
<name>A0A1H0BP31_ALLAB</name>
<dbReference type="Pfam" id="PF16655">
    <property type="entry name" value="PhoD_N"/>
    <property type="match status" value="1"/>
</dbReference>
<dbReference type="PANTHER" id="PTHR43606">
    <property type="entry name" value="PHOSPHATASE, PUTATIVE (AFU_ORTHOLOGUE AFUA_6G08710)-RELATED"/>
    <property type="match status" value="1"/>
</dbReference>
<dbReference type="InterPro" id="IPR029052">
    <property type="entry name" value="Metallo-depent_PP-like"/>
</dbReference>
<dbReference type="InterPro" id="IPR052900">
    <property type="entry name" value="Phospholipid_Metab_Enz"/>
</dbReference>
<keyword evidence="5" id="KW-1185">Reference proteome</keyword>
<dbReference type="InterPro" id="IPR038607">
    <property type="entry name" value="PhoD-like_sf"/>
</dbReference>
<dbReference type="Proteomes" id="UP000183376">
    <property type="component" value="Chromosome I"/>
</dbReference>
<dbReference type="InterPro" id="IPR018946">
    <property type="entry name" value="PhoD-like_MPP"/>
</dbReference>
<dbReference type="CDD" id="cd07389">
    <property type="entry name" value="MPP_PhoD"/>
    <property type="match status" value="1"/>
</dbReference>
<evidence type="ECO:0000256" key="1">
    <source>
        <dbReference type="SAM" id="MobiDB-lite"/>
    </source>
</evidence>
<reference evidence="4 5" key="1">
    <citation type="submission" date="2016-10" db="EMBL/GenBank/DDBJ databases">
        <authorList>
            <person name="de Groot N.N."/>
        </authorList>
    </citation>
    <scope>NUCLEOTIDE SEQUENCE [LARGE SCALE GENOMIC DNA]</scope>
    <source>
        <strain evidence="4 5">DSM 44149</strain>
    </source>
</reference>
<feature type="region of interest" description="Disordered" evidence="1">
    <location>
        <begin position="334"/>
        <end position="355"/>
    </location>
</feature>
<dbReference type="PROSITE" id="PS51318">
    <property type="entry name" value="TAT"/>
    <property type="match status" value="1"/>
</dbReference>
<dbReference type="InterPro" id="IPR032093">
    <property type="entry name" value="PhoD_N"/>
</dbReference>
<dbReference type="PANTHER" id="PTHR43606:SF2">
    <property type="entry name" value="ALKALINE PHOSPHATASE FAMILY PROTEIN (AFU_ORTHOLOGUE AFUA_5G03860)"/>
    <property type="match status" value="1"/>
</dbReference>
<proteinExistence type="predicted"/>
<accession>A0A1H0BP31</accession>
<dbReference type="STRING" id="211114.SAMN04489726_6769"/>
<evidence type="ECO:0000259" key="2">
    <source>
        <dbReference type="Pfam" id="PF09423"/>
    </source>
</evidence>
<evidence type="ECO:0000313" key="4">
    <source>
        <dbReference type="EMBL" id="SDN47430.1"/>
    </source>
</evidence>
<dbReference type="EMBL" id="LT629701">
    <property type="protein sequence ID" value="SDN47430.1"/>
    <property type="molecule type" value="Genomic_DNA"/>
</dbReference>
<feature type="domain" description="PhoD-like phosphatase metallophosphatase" evidence="2">
    <location>
        <begin position="170"/>
        <end position="507"/>
    </location>
</feature>